<dbReference type="Gene3D" id="2.40.170.20">
    <property type="entry name" value="TonB-dependent receptor, beta-barrel domain"/>
    <property type="match status" value="1"/>
</dbReference>
<evidence type="ECO:0000256" key="6">
    <source>
        <dbReference type="ARBA" id="ARBA00022729"/>
    </source>
</evidence>
<dbReference type="PANTHER" id="PTHR32552">
    <property type="entry name" value="FERRICHROME IRON RECEPTOR-RELATED"/>
    <property type="match status" value="1"/>
</dbReference>
<comment type="similarity">
    <text evidence="12 13">Belongs to the TonB-dependent receptor family.</text>
</comment>
<keyword evidence="10 12" id="KW-0472">Membrane</keyword>
<dbReference type="Pfam" id="PF00593">
    <property type="entry name" value="TonB_dep_Rec_b-barrel"/>
    <property type="match status" value="1"/>
</dbReference>
<dbReference type="Pfam" id="PF07715">
    <property type="entry name" value="Plug"/>
    <property type="match status" value="1"/>
</dbReference>
<dbReference type="KEGG" id="hni:W911_13360"/>
<feature type="region of interest" description="Disordered" evidence="14">
    <location>
        <begin position="52"/>
        <end position="96"/>
    </location>
</feature>
<feature type="domain" description="TonB-dependent receptor-like beta-barrel" evidence="15">
    <location>
        <begin position="234"/>
        <end position="702"/>
    </location>
</feature>
<comment type="subcellular location">
    <subcellularLocation>
        <location evidence="1 12">Cell outer membrane</location>
        <topology evidence="1 12">Multi-pass membrane protein</topology>
    </subcellularLocation>
</comment>
<evidence type="ECO:0000259" key="15">
    <source>
        <dbReference type="Pfam" id="PF00593"/>
    </source>
</evidence>
<keyword evidence="3 12" id="KW-1134">Transmembrane beta strand</keyword>
<proteinExistence type="inferred from homology"/>
<evidence type="ECO:0000256" key="7">
    <source>
        <dbReference type="ARBA" id="ARBA00023004"/>
    </source>
</evidence>
<dbReference type="STRING" id="1029756.W911_13360"/>
<keyword evidence="2 12" id="KW-0813">Transport</keyword>
<evidence type="ECO:0000256" key="8">
    <source>
        <dbReference type="ARBA" id="ARBA00023065"/>
    </source>
</evidence>
<evidence type="ECO:0000256" key="5">
    <source>
        <dbReference type="ARBA" id="ARBA00022692"/>
    </source>
</evidence>
<organism evidence="17 18">
    <name type="scientific">Hyphomicrobium nitrativorans NL23</name>
    <dbReference type="NCBI Taxonomy" id="1029756"/>
    <lineage>
        <taxon>Bacteria</taxon>
        <taxon>Pseudomonadati</taxon>
        <taxon>Pseudomonadota</taxon>
        <taxon>Alphaproteobacteria</taxon>
        <taxon>Hyphomicrobiales</taxon>
        <taxon>Hyphomicrobiaceae</taxon>
        <taxon>Hyphomicrobium</taxon>
    </lineage>
</organism>
<dbReference type="InterPro" id="IPR039426">
    <property type="entry name" value="TonB-dep_rcpt-like"/>
</dbReference>
<keyword evidence="8" id="KW-0406">Ion transport</keyword>
<evidence type="ECO:0000256" key="3">
    <source>
        <dbReference type="ARBA" id="ARBA00022452"/>
    </source>
</evidence>
<evidence type="ECO:0000256" key="10">
    <source>
        <dbReference type="ARBA" id="ARBA00023136"/>
    </source>
</evidence>
<keyword evidence="5 12" id="KW-0812">Transmembrane</keyword>
<dbReference type="PANTHER" id="PTHR32552:SF68">
    <property type="entry name" value="FERRICHROME OUTER MEMBRANE TRANSPORTER_PHAGE RECEPTOR"/>
    <property type="match status" value="1"/>
</dbReference>
<evidence type="ECO:0000256" key="14">
    <source>
        <dbReference type="SAM" id="MobiDB-lite"/>
    </source>
</evidence>
<dbReference type="PROSITE" id="PS52016">
    <property type="entry name" value="TONB_DEPENDENT_REC_3"/>
    <property type="match status" value="1"/>
</dbReference>
<dbReference type="CDD" id="cd01347">
    <property type="entry name" value="ligand_gated_channel"/>
    <property type="match status" value="1"/>
</dbReference>
<name>V5SE59_9HYPH</name>
<evidence type="ECO:0000256" key="2">
    <source>
        <dbReference type="ARBA" id="ARBA00022448"/>
    </source>
</evidence>
<evidence type="ECO:0000256" key="12">
    <source>
        <dbReference type="PROSITE-ProRule" id="PRU01360"/>
    </source>
</evidence>
<evidence type="ECO:0000259" key="16">
    <source>
        <dbReference type="Pfam" id="PF07715"/>
    </source>
</evidence>
<evidence type="ECO:0000256" key="9">
    <source>
        <dbReference type="ARBA" id="ARBA00023077"/>
    </source>
</evidence>
<dbReference type="SUPFAM" id="SSF56935">
    <property type="entry name" value="Porins"/>
    <property type="match status" value="1"/>
</dbReference>
<dbReference type="GO" id="GO:0015344">
    <property type="term" value="F:siderophore uptake transmembrane transporter activity"/>
    <property type="evidence" value="ECO:0007669"/>
    <property type="project" value="TreeGrafter"/>
</dbReference>
<keyword evidence="7" id="KW-0408">Iron</keyword>
<dbReference type="Gene3D" id="2.170.130.10">
    <property type="entry name" value="TonB-dependent receptor, plug domain"/>
    <property type="match status" value="1"/>
</dbReference>
<dbReference type="HOGENOM" id="CLU_008287_13_1_5"/>
<dbReference type="GO" id="GO:0009279">
    <property type="term" value="C:cell outer membrane"/>
    <property type="evidence" value="ECO:0007669"/>
    <property type="project" value="UniProtKB-SubCell"/>
</dbReference>
<keyword evidence="18" id="KW-1185">Reference proteome</keyword>
<dbReference type="InterPro" id="IPR012910">
    <property type="entry name" value="Plug_dom"/>
</dbReference>
<dbReference type="EMBL" id="CP006912">
    <property type="protein sequence ID" value="AHB49176.1"/>
    <property type="molecule type" value="Genomic_DNA"/>
</dbReference>
<dbReference type="InterPro" id="IPR036942">
    <property type="entry name" value="Beta-barrel_TonB_sf"/>
</dbReference>
<evidence type="ECO:0000256" key="11">
    <source>
        <dbReference type="ARBA" id="ARBA00023237"/>
    </source>
</evidence>
<sequence>MTSPFRPVSRRHISPARGTYSLAAIGTVVLAIHAWPASAQETELPEITVTTTAAQPKAPRPKQAAAAPSGVPVPQSPSADTPAGAPVSPGTRSGSLTVPTTAEAVAEIQRTPGAVEIVPADAYAASTPAVTIKDALDYVPGVFVQPKWGEDARLSIRGSGISRNFHLRGTQLFMDGIPISTADGFGDFQEVDPTVYRYIEVFKGANALRFGANSLGGAINFVMPTGYDAHRFTARTDIGSFGFRKFSSSSGGVSGPVDYFIAGTWQEWDGYRDHSWGESLRGSMNLGYRLSENVETRFYVNANDVEQRIPGAVTRQTALTDPKQAAAVNVLNDWQRNIETLRIANKTTVRLSQGTLLEFGAFNVDRHLDHPIYQWLDYRYDDYGGFARLSDDSVIAGFRNRFIAGVNLHNGTVDVRHFGNGPNAAKLALISHTENRSENLSVYAENSFFVLPDVALVAGLQFLHADRDRDVFFGNEQSGRNTFDVWSPKAGIVWDVDPGWQMFANISRSAEVPSFGENAVSGSAFTAKLQEATTYEIGTRGRRETYHWDIALYRAEIDNELQCLTILVPFPNMCTVTNADKTVHQGLELGFGAAVLHSLIVDGPTPDRLWLNAAYTLNDFHFDNDAVWGDNELPGLPRHFLRAELMYRHPSGVFFGPNVEWAPSAYFVDNANTLKTEGYAIWGAKLGYEGETFTAYIEGRNLSDTAYIASASVSGNVLGLDGAYFEPGTGRAIYGGVQVKW</sequence>
<dbReference type="Proteomes" id="UP000018542">
    <property type="component" value="Chromosome"/>
</dbReference>
<evidence type="ECO:0000313" key="17">
    <source>
        <dbReference type="EMBL" id="AHB49176.1"/>
    </source>
</evidence>
<evidence type="ECO:0000256" key="1">
    <source>
        <dbReference type="ARBA" id="ARBA00004571"/>
    </source>
</evidence>
<feature type="compositionally biased region" description="Low complexity" evidence="14">
    <location>
        <begin position="53"/>
        <end position="68"/>
    </location>
</feature>
<keyword evidence="4" id="KW-0410">Iron transport</keyword>
<dbReference type="RefSeq" id="WP_023787999.1">
    <property type="nucleotide sequence ID" value="NC_022997.1"/>
</dbReference>
<evidence type="ECO:0000313" key="18">
    <source>
        <dbReference type="Proteomes" id="UP000018542"/>
    </source>
</evidence>
<evidence type="ECO:0000256" key="13">
    <source>
        <dbReference type="RuleBase" id="RU003357"/>
    </source>
</evidence>
<feature type="domain" description="TonB-dependent receptor plug" evidence="16">
    <location>
        <begin position="108"/>
        <end position="218"/>
    </location>
</feature>
<evidence type="ECO:0000256" key="4">
    <source>
        <dbReference type="ARBA" id="ARBA00022496"/>
    </source>
</evidence>
<dbReference type="AlphaFoldDB" id="V5SE59"/>
<keyword evidence="6" id="KW-0732">Signal</keyword>
<dbReference type="InterPro" id="IPR000531">
    <property type="entry name" value="Beta-barrel_TonB"/>
</dbReference>
<dbReference type="PATRIC" id="fig|1029756.8.peg.2782"/>
<reference evidence="17 18" key="1">
    <citation type="journal article" date="2014" name="Genome Announc.">
        <title>Complete Genome Sequence of Hyphomicrobium nitrativorans Strain NL23, a Denitrifying Bacterium Isolated from Biofilm of a Methanol-Fed Denitrification System Treating Seawater at the Montreal Biodome.</title>
        <authorList>
            <person name="Martineau C."/>
            <person name="Villeneuve C."/>
            <person name="Mauffrey F."/>
            <person name="Villemur R."/>
        </authorList>
    </citation>
    <scope>NUCLEOTIDE SEQUENCE [LARGE SCALE GENOMIC DNA]</scope>
    <source>
        <strain evidence="17">NL23</strain>
    </source>
</reference>
<keyword evidence="9 13" id="KW-0798">TonB box</keyword>
<dbReference type="OrthoDB" id="9760620at2"/>
<accession>V5SE59</accession>
<keyword evidence="11 12" id="KW-0998">Cell outer membrane</keyword>
<dbReference type="InterPro" id="IPR037066">
    <property type="entry name" value="Plug_dom_sf"/>
</dbReference>
<gene>
    <name evidence="17" type="ORF">W911_13360</name>
</gene>
<protein>
    <submittedName>
        <fullName evidence="17">Ligand-gated channel protein</fullName>
    </submittedName>
</protein>